<reference evidence="2 3" key="1">
    <citation type="submission" date="2024-10" db="EMBL/GenBank/DDBJ databases">
        <authorList>
            <person name="Kim D."/>
        </authorList>
    </citation>
    <scope>NUCLEOTIDE SEQUENCE [LARGE SCALE GENOMIC DNA]</scope>
    <source>
        <strain evidence="2">BH-2024</strain>
    </source>
</reference>
<name>A0ABD2M4Q9_9BILA</name>
<gene>
    <name evidence="2" type="ORF">niasHT_003541</name>
</gene>
<dbReference type="Proteomes" id="UP001620626">
    <property type="component" value="Unassembled WGS sequence"/>
</dbReference>
<protein>
    <recommendedName>
        <fullName evidence="4">WAP domain-containing protein</fullName>
    </recommendedName>
</protein>
<keyword evidence="3" id="KW-1185">Reference proteome</keyword>
<sequence>MGFSRLILITLISCCLLPLASVVLAQCPYQGWTVSGSCQIMGYCVDPRDKCYYRSSCCRISNQQYAQTTKQNPKTGLMETNYCPLGAYRDGGCSTMCWTPSQVCVNRQDCCVQSNIPVNSNPYGPTNTGPNANYPGFNPYNPGISGGDTCRQGQGQCPLTMCQDGCEFYFLKIQINNSKEMDIYF</sequence>
<evidence type="ECO:0000313" key="2">
    <source>
        <dbReference type="EMBL" id="KAL3121750.1"/>
    </source>
</evidence>
<evidence type="ECO:0000313" key="3">
    <source>
        <dbReference type="Proteomes" id="UP001620626"/>
    </source>
</evidence>
<dbReference type="AlphaFoldDB" id="A0ABD2M4Q9"/>
<dbReference type="EMBL" id="JBICBT010000178">
    <property type="protein sequence ID" value="KAL3121750.1"/>
    <property type="molecule type" value="Genomic_DNA"/>
</dbReference>
<organism evidence="2 3">
    <name type="scientific">Heterodera trifolii</name>
    <dbReference type="NCBI Taxonomy" id="157864"/>
    <lineage>
        <taxon>Eukaryota</taxon>
        <taxon>Metazoa</taxon>
        <taxon>Ecdysozoa</taxon>
        <taxon>Nematoda</taxon>
        <taxon>Chromadorea</taxon>
        <taxon>Rhabditida</taxon>
        <taxon>Tylenchina</taxon>
        <taxon>Tylenchomorpha</taxon>
        <taxon>Tylenchoidea</taxon>
        <taxon>Heteroderidae</taxon>
        <taxon>Heteroderinae</taxon>
        <taxon>Heterodera</taxon>
    </lineage>
</organism>
<evidence type="ECO:0008006" key="4">
    <source>
        <dbReference type="Google" id="ProtNLM"/>
    </source>
</evidence>
<proteinExistence type="predicted"/>
<feature type="signal peptide" evidence="1">
    <location>
        <begin position="1"/>
        <end position="25"/>
    </location>
</feature>
<keyword evidence="1" id="KW-0732">Signal</keyword>
<comment type="caution">
    <text evidence="2">The sequence shown here is derived from an EMBL/GenBank/DDBJ whole genome shotgun (WGS) entry which is preliminary data.</text>
</comment>
<accession>A0ABD2M4Q9</accession>
<evidence type="ECO:0000256" key="1">
    <source>
        <dbReference type="SAM" id="SignalP"/>
    </source>
</evidence>
<feature type="chain" id="PRO_5044807748" description="WAP domain-containing protein" evidence="1">
    <location>
        <begin position="26"/>
        <end position="185"/>
    </location>
</feature>